<keyword evidence="4 6" id="KW-1133">Transmembrane helix</keyword>
<keyword evidence="6" id="KW-0406">Ion transport</keyword>
<evidence type="ECO:0000256" key="1">
    <source>
        <dbReference type="ARBA" id="ARBA00006921"/>
    </source>
</evidence>
<dbReference type="SMR" id="A0A1U8PHF6"/>
<dbReference type="InterPro" id="IPR007274">
    <property type="entry name" value="Cop_transporter"/>
</dbReference>
<gene>
    <name evidence="8" type="primary">LOC107959155</name>
</gene>
<reference evidence="8" key="2">
    <citation type="submission" date="2025-08" db="UniProtKB">
        <authorList>
            <consortium name="RefSeq"/>
        </authorList>
    </citation>
    <scope>IDENTIFICATION</scope>
</reference>
<keyword evidence="6" id="KW-0813">Transport</keyword>
<name>A0A1U8PHF6_GOSHI</name>
<comment type="similarity">
    <text evidence="1 6">Belongs to the copper transporter (Ctr) (TC 1.A.56) family. SLC31A subfamily.</text>
</comment>
<sequence>MNHDHGMAAPPLSMNGTSGMHYGKKMMMMMHMTFFWGNDAEILFSGWPGRRLGGGMYALALTFIFFLAFLVEWISHSRLIKPGGAHNVWAGVVQSLLHAVRVGLAYLVMLAVMSFNGGVFLMAIAGHMLGFLLFGSRVFKRNMDILSSEKTSDLPPMSC</sequence>
<proteinExistence type="inferred from homology"/>
<evidence type="ECO:0000256" key="4">
    <source>
        <dbReference type="ARBA" id="ARBA00022989"/>
    </source>
</evidence>
<keyword evidence="7" id="KW-1185">Reference proteome</keyword>
<dbReference type="RefSeq" id="XP_016750637.1">
    <property type="nucleotide sequence ID" value="XM_016895148.2"/>
</dbReference>
<dbReference type="OrthoDB" id="73901at2759"/>
<dbReference type="STRING" id="3635.A0A1U8PHF6"/>
<evidence type="ECO:0000256" key="3">
    <source>
        <dbReference type="ARBA" id="ARBA00022796"/>
    </source>
</evidence>
<evidence type="ECO:0000256" key="2">
    <source>
        <dbReference type="ARBA" id="ARBA00022692"/>
    </source>
</evidence>
<dbReference type="PANTHER" id="PTHR12483:SF80">
    <property type="entry name" value="COPPER TRANSPORT PROTEIN"/>
    <property type="match status" value="1"/>
</dbReference>
<evidence type="ECO:0000256" key="5">
    <source>
        <dbReference type="ARBA" id="ARBA00023136"/>
    </source>
</evidence>
<evidence type="ECO:0000313" key="8">
    <source>
        <dbReference type="RefSeq" id="XP_016750637.1"/>
    </source>
</evidence>
<dbReference type="GO" id="GO:0005375">
    <property type="term" value="F:copper ion transmembrane transporter activity"/>
    <property type="evidence" value="ECO:0000318"/>
    <property type="project" value="GO_Central"/>
</dbReference>
<dbReference type="Proteomes" id="UP000818029">
    <property type="component" value="Chromosome A05"/>
</dbReference>
<dbReference type="AlphaFoldDB" id="A0A1U8PHF6"/>
<evidence type="ECO:0000313" key="7">
    <source>
        <dbReference type="Proteomes" id="UP000818029"/>
    </source>
</evidence>
<feature type="transmembrane region" description="Helical" evidence="6">
    <location>
        <begin position="87"/>
        <end position="109"/>
    </location>
</feature>
<dbReference type="KEGG" id="ghi:107959155"/>
<organism evidence="7 8">
    <name type="scientific">Gossypium hirsutum</name>
    <name type="common">Upland cotton</name>
    <name type="synonym">Gossypium mexicanum</name>
    <dbReference type="NCBI Taxonomy" id="3635"/>
    <lineage>
        <taxon>Eukaryota</taxon>
        <taxon>Viridiplantae</taxon>
        <taxon>Streptophyta</taxon>
        <taxon>Embryophyta</taxon>
        <taxon>Tracheophyta</taxon>
        <taxon>Spermatophyta</taxon>
        <taxon>Magnoliopsida</taxon>
        <taxon>eudicotyledons</taxon>
        <taxon>Gunneridae</taxon>
        <taxon>Pentapetalae</taxon>
        <taxon>rosids</taxon>
        <taxon>malvids</taxon>
        <taxon>Malvales</taxon>
        <taxon>Malvaceae</taxon>
        <taxon>Malvoideae</taxon>
        <taxon>Gossypium</taxon>
    </lineage>
</organism>
<dbReference type="PaxDb" id="3635-A0A1U8PHF6"/>
<dbReference type="GO" id="GO:0005886">
    <property type="term" value="C:plasma membrane"/>
    <property type="evidence" value="ECO:0000318"/>
    <property type="project" value="GO_Central"/>
</dbReference>
<feature type="transmembrane region" description="Helical" evidence="6">
    <location>
        <begin position="115"/>
        <end position="134"/>
    </location>
</feature>
<protein>
    <recommendedName>
        <fullName evidence="6">Copper transport protein</fullName>
    </recommendedName>
</protein>
<dbReference type="PANTHER" id="PTHR12483">
    <property type="entry name" value="SOLUTE CARRIER FAMILY 31 COPPER TRANSPORTERS"/>
    <property type="match status" value="1"/>
</dbReference>
<dbReference type="OMA" id="VEWLSNS"/>
<keyword evidence="2 6" id="KW-0812">Transmembrane</keyword>
<dbReference type="Pfam" id="PF04145">
    <property type="entry name" value="Ctr"/>
    <property type="match status" value="1"/>
</dbReference>
<keyword evidence="5 6" id="KW-0472">Membrane</keyword>
<accession>A0A1U8PHF6</accession>
<feature type="transmembrane region" description="Helical" evidence="6">
    <location>
        <begin position="56"/>
        <end position="75"/>
    </location>
</feature>
<keyword evidence="3 6" id="KW-0187">Copper transport</keyword>
<reference evidence="7" key="1">
    <citation type="journal article" date="2020" name="Nat. Genet.">
        <title>Genomic diversifications of five Gossypium allopolyploid species and their impact on cotton improvement.</title>
        <authorList>
            <person name="Chen Z.J."/>
            <person name="Sreedasyam A."/>
            <person name="Ando A."/>
            <person name="Song Q."/>
            <person name="De Santiago L.M."/>
            <person name="Hulse-Kemp A.M."/>
            <person name="Ding M."/>
            <person name="Ye W."/>
            <person name="Kirkbride R.C."/>
            <person name="Jenkins J."/>
            <person name="Plott C."/>
            <person name="Lovell J."/>
            <person name="Lin Y.M."/>
            <person name="Vaughn R."/>
            <person name="Liu B."/>
            <person name="Simpson S."/>
            <person name="Scheffler B.E."/>
            <person name="Wen L."/>
            <person name="Saski C.A."/>
            <person name="Grover C.E."/>
            <person name="Hu G."/>
            <person name="Conover J.L."/>
            <person name="Carlson J.W."/>
            <person name="Shu S."/>
            <person name="Boston L.B."/>
            <person name="Williams M."/>
            <person name="Peterson D.G."/>
            <person name="McGee K."/>
            <person name="Jones D.C."/>
            <person name="Wendel J.F."/>
            <person name="Stelly D.M."/>
            <person name="Grimwood J."/>
            <person name="Schmutz J."/>
        </authorList>
    </citation>
    <scope>NUCLEOTIDE SEQUENCE [LARGE SCALE GENOMIC DNA]</scope>
    <source>
        <strain evidence="7">cv. TM-1</strain>
    </source>
</reference>
<comment type="subcellular location">
    <subcellularLocation>
        <location evidence="6">Membrane</location>
        <topology evidence="6">Multi-pass membrane protein</topology>
    </subcellularLocation>
</comment>
<evidence type="ECO:0000256" key="6">
    <source>
        <dbReference type="RuleBase" id="RU367022"/>
    </source>
</evidence>
<keyword evidence="6" id="KW-0186">Copper</keyword>
<dbReference type="GeneID" id="107959155"/>